<gene>
    <name evidence="6" type="ORF">Asulf_01929</name>
</gene>
<dbReference type="eggNOG" id="arCOG00683">
    <property type="taxonomic scope" value="Archaea"/>
</dbReference>
<dbReference type="Proteomes" id="UP000013307">
    <property type="component" value="Chromosome"/>
</dbReference>
<dbReference type="HOGENOM" id="CLU_032903_16_5_2"/>
<reference evidence="6 7" key="1">
    <citation type="journal article" date="2013" name="Genome Announc.">
        <title>Complete Genome Sequence of the Thermophilic and Facultatively Chemolithoautotrophic Sulfate Reducer Archaeoglobus sulfaticallidus Strain PM70-1T.</title>
        <authorList>
            <person name="Stokke R."/>
            <person name="Hocking W.P."/>
            <person name="Steinsbu B.O."/>
            <person name="Steen I.H."/>
        </authorList>
    </citation>
    <scope>NUCLEOTIDE SEQUENCE [LARGE SCALE GENOMIC DNA]</scope>
    <source>
        <strain evidence="6">PM70-1</strain>
    </source>
</reference>
<comment type="similarity">
    <text evidence="1">In the C-terminal section; belongs to the transposase 35 family.</text>
</comment>
<dbReference type="NCBIfam" id="TIGR01766">
    <property type="entry name" value="IS200/IS605 family accessory protein TnpB-like domain"/>
    <property type="match status" value="1"/>
</dbReference>
<evidence type="ECO:0000256" key="4">
    <source>
        <dbReference type="ARBA" id="ARBA00023172"/>
    </source>
</evidence>
<dbReference type="GO" id="GO:0003677">
    <property type="term" value="F:DNA binding"/>
    <property type="evidence" value="ECO:0007669"/>
    <property type="project" value="UniProtKB-KW"/>
</dbReference>
<evidence type="ECO:0000256" key="2">
    <source>
        <dbReference type="ARBA" id="ARBA00022578"/>
    </source>
</evidence>
<name>N0BNJ8_9EURY</name>
<evidence type="ECO:0000256" key="3">
    <source>
        <dbReference type="ARBA" id="ARBA00023125"/>
    </source>
</evidence>
<evidence type="ECO:0000256" key="1">
    <source>
        <dbReference type="ARBA" id="ARBA00008761"/>
    </source>
</evidence>
<dbReference type="InterPro" id="IPR010095">
    <property type="entry name" value="Cas12f1-like_TNB"/>
</dbReference>
<dbReference type="InterPro" id="IPR001959">
    <property type="entry name" value="Transposase"/>
</dbReference>
<keyword evidence="2" id="KW-0815">Transposition</keyword>
<dbReference type="KEGG" id="ast:Asulf_01929"/>
<sequence length="468" mass="54301">MYVQENRCIVIQPRLTREQEIVIGNLCYNAGKVWNVVNHHLINGNLKFNVYDIYNKLKDNFFVRNIHSRSAQILMGQLVEGWEKYFDYLKNPENYSSPVRRPGFMDKKKPHRTIVYDKTGFKVLGSKIRLSIPKQLREYLKEEYGYDKKYLWIDTGIDLTGYDVRNIQITPLKYSGRIFYQIGIVYSVEQEQTQQPEKEMLMSIDFNTSNFAVIVIEGHPVSYIIDGRGLMSLLRKYLKKISRLQSKRDNLNEGLPHHKLDERIAKLWKRVRNLLRDFSHRVSNLIVELAKKFRVTRIVVGNVHSSKNKESKLPDLVNQMFSLLPHGKVVKHLKYKFGDIVEVSEEYTSGVDSVKHEYPSREYYEPRKRVKRGLFKSVIGIINADVNSARNILKKYLYEIGQTDHGFLRDMASGLKQIIRLRVFHRLRGSSESVPVLGQIGVARGCVPLGMVRGLAQTHPEAPCVSEG</sequence>
<evidence type="ECO:0000313" key="7">
    <source>
        <dbReference type="Proteomes" id="UP000013307"/>
    </source>
</evidence>
<accession>N0BNJ8</accession>
<proteinExistence type="inferred from homology"/>
<dbReference type="OrthoDB" id="295419at2157"/>
<keyword evidence="4" id="KW-0233">DNA recombination</keyword>
<dbReference type="STRING" id="387631.Asulf_01929"/>
<dbReference type="EMBL" id="CP005290">
    <property type="protein sequence ID" value="AGK61895.1"/>
    <property type="molecule type" value="Genomic_DNA"/>
</dbReference>
<dbReference type="RefSeq" id="WP_015591491.1">
    <property type="nucleotide sequence ID" value="NC_021169.1"/>
</dbReference>
<dbReference type="AlphaFoldDB" id="N0BNJ8"/>
<organism evidence="6 7">
    <name type="scientific">Archaeoglobus sulfaticallidus PM70-1</name>
    <dbReference type="NCBI Taxonomy" id="387631"/>
    <lineage>
        <taxon>Archaea</taxon>
        <taxon>Methanobacteriati</taxon>
        <taxon>Methanobacteriota</taxon>
        <taxon>Archaeoglobi</taxon>
        <taxon>Archaeoglobales</taxon>
        <taxon>Archaeoglobaceae</taxon>
        <taxon>Archaeoglobus</taxon>
    </lineage>
</organism>
<dbReference type="GO" id="GO:0006310">
    <property type="term" value="P:DNA recombination"/>
    <property type="evidence" value="ECO:0007669"/>
    <property type="project" value="UniProtKB-KW"/>
</dbReference>
<evidence type="ECO:0000259" key="5">
    <source>
        <dbReference type="Pfam" id="PF01385"/>
    </source>
</evidence>
<dbReference type="GeneID" id="15393563"/>
<feature type="domain" description="Probable transposase IS891/IS1136/IS1341" evidence="5">
    <location>
        <begin position="186"/>
        <end position="303"/>
    </location>
</feature>
<dbReference type="Pfam" id="PF01385">
    <property type="entry name" value="OrfB_IS605"/>
    <property type="match status" value="1"/>
</dbReference>
<evidence type="ECO:0000313" key="6">
    <source>
        <dbReference type="EMBL" id="AGK61895.1"/>
    </source>
</evidence>
<keyword evidence="3" id="KW-0238">DNA-binding</keyword>
<keyword evidence="7" id="KW-1185">Reference proteome</keyword>
<dbReference type="GO" id="GO:0032196">
    <property type="term" value="P:transposition"/>
    <property type="evidence" value="ECO:0007669"/>
    <property type="project" value="UniProtKB-KW"/>
</dbReference>
<protein>
    <submittedName>
        <fullName evidence="6">Transposase, IS605 OrfB family, central region</fullName>
    </submittedName>
</protein>